<dbReference type="AlphaFoldDB" id="A0AB39V6Z3"/>
<dbReference type="EMBL" id="CP165648">
    <property type="protein sequence ID" value="XDU63491.1"/>
    <property type="molecule type" value="Genomic_DNA"/>
</dbReference>
<dbReference type="RefSeq" id="WP_369717610.1">
    <property type="nucleotide sequence ID" value="NZ_CP165648.1"/>
</dbReference>
<name>A0AB39V6Z3_9FUSO</name>
<gene>
    <name evidence="1" type="ORF">AB8B28_11980</name>
</gene>
<keyword evidence="1" id="KW-0614">Plasmid</keyword>
<geneLocation type="plasmid" evidence="1">
    <name>unnamed1</name>
</geneLocation>
<sequence>MRNKTFDVVGKIEKPFTKTIGRFGSLIPTSGVHGGMQEQAVRLIRKEKVKVIETKITPNPDGKGEPRYEVRELKTISEYNPDDKNEVIKVNTNGIIELKDQAVRNSILKNLSEDEKAKLAAGKPVTIITAYNPTRGLPADFLESAAGKFFDGSASSLGLSIGINRGMAIAYAGRNKNYNYDFSLYSQGNIIGLGAINNLKNNGLSLENVENIRMYGTPITQKSMEEAVERMKKNNSDKIPNVYSAVNKDDPIGDNAATFGLSGVIAERNGVTLNKSDVPFHKPTDFLGGLPLFKAVGREEAGALLPLPTILDPEKHKEAIDQYEKTKQDAIRDGKDVDEAIKDWKRKWAIRHENSIPITPDDVEKIAENYELDKNDKDYTKKLNKLLKQAFNDKHGSYIYESAKLGTEITDIFRKASEKGELTDDDKKILEKNIIKIKKI</sequence>
<organism evidence="1">
    <name type="scientific">Leptotrichia alba</name>
    <dbReference type="NCBI Taxonomy" id="3239304"/>
    <lineage>
        <taxon>Bacteria</taxon>
        <taxon>Fusobacteriati</taxon>
        <taxon>Fusobacteriota</taxon>
        <taxon>Fusobacteriia</taxon>
        <taxon>Fusobacteriales</taxon>
        <taxon>Leptotrichiaceae</taxon>
        <taxon>Leptotrichia</taxon>
    </lineage>
</organism>
<evidence type="ECO:0000313" key="1">
    <source>
        <dbReference type="EMBL" id="XDU63491.1"/>
    </source>
</evidence>
<protein>
    <submittedName>
        <fullName evidence="1">Uncharacterized protein</fullName>
    </submittedName>
</protein>
<proteinExistence type="predicted"/>
<reference evidence="1" key="1">
    <citation type="submission" date="2024-07" db="EMBL/GenBank/DDBJ databases">
        <authorList>
            <person name="Li X.-J."/>
            <person name="Wang X."/>
        </authorList>
    </citation>
    <scope>NUCLEOTIDE SEQUENCE</scope>
    <source>
        <strain evidence="1">HSP-536</strain>
        <plasmid evidence="1">unnamed1</plasmid>
    </source>
</reference>
<dbReference type="KEGG" id="lala:AB8B28_11980"/>
<accession>A0AB39V6Z3</accession>